<keyword evidence="1" id="KW-0472">Membrane</keyword>
<name>A0AAN6JRI6_9BASI</name>
<evidence type="ECO:0000313" key="2">
    <source>
        <dbReference type="EMBL" id="KAK0545543.1"/>
    </source>
</evidence>
<gene>
    <name evidence="2" type="ORF">OC846_005622</name>
</gene>
<keyword evidence="1" id="KW-1133">Transmembrane helix</keyword>
<organism evidence="2 3">
    <name type="scientific">Tilletia horrida</name>
    <dbReference type="NCBI Taxonomy" id="155126"/>
    <lineage>
        <taxon>Eukaryota</taxon>
        <taxon>Fungi</taxon>
        <taxon>Dikarya</taxon>
        <taxon>Basidiomycota</taxon>
        <taxon>Ustilaginomycotina</taxon>
        <taxon>Exobasidiomycetes</taxon>
        <taxon>Tilletiales</taxon>
        <taxon>Tilletiaceae</taxon>
        <taxon>Tilletia</taxon>
    </lineage>
</organism>
<comment type="caution">
    <text evidence="2">The sequence shown here is derived from an EMBL/GenBank/DDBJ whole genome shotgun (WGS) entry which is preliminary data.</text>
</comment>
<dbReference type="EMBL" id="JAPDMZ010000226">
    <property type="protein sequence ID" value="KAK0545543.1"/>
    <property type="molecule type" value="Genomic_DNA"/>
</dbReference>
<evidence type="ECO:0000256" key="1">
    <source>
        <dbReference type="SAM" id="Phobius"/>
    </source>
</evidence>
<dbReference type="AlphaFoldDB" id="A0AAN6JRI6"/>
<feature type="transmembrane region" description="Helical" evidence="1">
    <location>
        <begin position="6"/>
        <end position="27"/>
    </location>
</feature>
<proteinExistence type="predicted"/>
<evidence type="ECO:0000313" key="3">
    <source>
        <dbReference type="Proteomes" id="UP001176517"/>
    </source>
</evidence>
<sequence length="105" mass="11163">MAASTGDYVFLAIVIVVIIAIAFGASAGSKSTQEALKSGTDAMKKAGISVSDDGKISIKTNKRPLTQEEIIDKHQSGFERVGDIAAKHREAFHYGGTGDTSRKRH</sequence>
<keyword evidence="1" id="KW-0812">Transmembrane</keyword>
<protein>
    <submittedName>
        <fullName evidence="2">Uncharacterized protein</fullName>
    </submittedName>
</protein>
<reference evidence="2" key="1">
    <citation type="journal article" date="2023" name="PhytoFront">
        <title>Draft Genome Resources of Seven Strains of Tilletia horrida, Causal Agent of Kernel Smut of Rice.</title>
        <authorList>
            <person name="Khanal S."/>
            <person name="Antony Babu S."/>
            <person name="Zhou X.G."/>
        </authorList>
    </citation>
    <scope>NUCLEOTIDE SEQUENCE</scope>
    <source>
        <strain evidence="2">TX6</strain>
    </source>
</reference>
<keyword evidence="3" id="KW-1185">Reference proteome</keyword>
<accession>A0AAN6JRI6</accession>
<dbReference type="Proteomes" id="UP001176517">
    <property type="component" value="Unassembled WGS sequence"/>
</dbReference>